<comment type="caution">
    <text evidence="2">The sequence shown here is derived from an EMBL/GenBank/DDBJ whole genome shotgun (WGS) entry which is preliminary data.</text>
</comment>
<feature type="compositionally biased region" description="Low complexity" evidence="1">
    <location>
        <begin position="1"/>
        <end position="14"/>
    </location>
</feature>
<feature type="compositionally biased region" description="Polar residues" evidence="1">
    <location>
        <begin position="22"/>
        <end position="35"/>
    </location>
</feature>
<name>A0A136PKM1_9ACTN</name>
<feature type="compositionally biased region" description="Low complexity" evidence="1">
    <location>
        <begin position="255"/>
        <end position="276"/>
    </location>
</feature>
<feature type="compositionally biased region" description="Polar residues" evidence="1">
    <location>
        <begin position="52"/>
        <end position="65"/>
    </location>
</feature>
<dbReference type="OrthoDB" id="9941581at2"/>
<accession>A0A136PKM1</accession>
<feature type="compositionally biased region" description="Low complexity" evidence="1">
    <location>
        <begin position="36"/>
        <end position="51"/>
    </location>
</feature>
<gene>
    <name evidence="2" type="ORF">AWW66_27095</name>
</gene>
<protein>
    <submittedName>
        <fullName evidence="2">Uncharacterized protein</fullName>
    </submittedName>
</protein>
<dbReference type="AlphaFoldDB" id="A0A136PKM1"/>
<dbReference type="Proteomes" id="UP000070620">
    <property type="component" value="Unassembled WGS sequence"/>
</dbReference>
<feature type="region of interest" description="Disordered" evidence="1">
    <location>
        <begin position="251"/>
        <end position="286"/>
    </location>
</feature>
<sequence>MPRQSQSGSGSNSGDEIGPEQEQYSYQMYPYQTTQAASSSVYSHASDSSYYQEYQPSPVGSTSTSSLPAGYGQYTASDYQASLPNVSANSSVERLESAFDGNSFDVEGQYYRMENRGNGRGFDLQHWTGQAWKAIKNEERRNQVLLGAAFVTQAVGTLAGWPKVYAGGVGAGGAQLMNTVLTAAYNQWQIHRNPQNPHPKPNLWQIVPAVANAVGQGVYGGLTPSNPQAAGYGAAVAGLSYVASGLLPQQGQYVPPTTQPNTSSGQQNQSNTTGTQLPNPGNVRRR</sequence>
<dbReference type="EMBL" id="LRQV01000145">
    <property type="protein sequence ID" value="KXK58911.1"/>
    <property type="molecule type" value="Genomic_DNA"/>
</dbReference>
<reference evidence="2 3" key="1">
    <citation type="submission" date="2016-01" db="EMBL/GenBank/DDBJ databases">
        <title>Whole genome sequence and analysis of Micromonospora rosaria DSM 803, which can produce antibacterial substance rosamicin.</title>
        <authorList>
            <person name="Yang H."/>
            <person name="He X."/>
            <person name="Zhu D."/>
        </authorList>
    </citation>
    <scope>NUCLEOTIDE SEQUENCE [LARGE SCALE GENOMIC DNA]</scope>
    <source>
        <strain evidence="2 3">DSM 803</strain>
    </source>
</reference>
<proteinExistence type="predicted"/>
<keyword evidence="3" id="KW-1185">Reference proteome</keyword>
<evidence type="ECO:0000256" key="1">
    <source>
        <dbReference type="SAM" id="MobiDB-lite"/>
    </source>
</evidence>
<organism evidence="2 3">
    <name type="scientific">Micromonospora rosaria</name>
    <dbReference type="NCBI Taxonomy" id="47874"/>
    <lineage>
        <taxon>Bacteria</taxon>
        <taxon>Bacillati</taxon>
        <taxon>Actinomycetota</taxon>
        <taxon>Actinomycetes</taxon>
        <taxon>Micromonosporales</taxon>
        <taxon>Micromonosporaceae</taxon>
        <taxon>Micromonospora</taxon>
    </lineage>
</organism>
<evidence type="ECO:0000313" key="3">
    <source>
        <dbReference type="Proteomes" id="UP000070620"/>
    </source>
</evidence>
<feature type="region of interest" description="Disordered" evidence="1">
    <location>
        <begin position="1"/>
        <end position="65"/>
    </location>
</feature>
<evidence type="ECO:0000313" key="2">
    <source>
        <dbReference type="EMBL" id="KXK58911.1"/>
    </source>
</evidence>
<dbReference type="RefSeq" id="WP_067371987.1">
    <property type="nucleotide sequence ID" value="NZ_JBIUBN010000014.1"/>
</dbReference>